<keyword evidence="5" id="KW-1185">Reference proteome</keyword>
<dbReference type="PANTHER" id="PTHR30328">
    <property type="entry name" value="TRANSCRIPTIONAL REPRESSOR"/>
    <property type="match status" value="1"/>
</dbReference>
<evidence type="ECO:0000313" key="4">
    <source>
        <dbReference type="EMBL" id="MDN4614111.1"/>
    </source>
</evidence>
<keyword evidence="1 2" id="KW-0238">DNA-binding</keyword>
<evidence type="ECO:0000259" key="3">
    <source>
        <dbReference type="PROSITE" id="PS50977"/>
    </source>
</evidence>
<reference evidence="4" key="1">
    <citation type="submission" date="2023-06" db="EMBL/GenBank/DDBJ databases">
        <title>MT1 and MT2 Draft Genomes of Novel Species.</title>
        <authorList>
            <person name="Venkateswaran K."/>
        </authorList>
    </citation>
    <scope>NUCLEOTIDE SEQUENCE</scope>
    <source>
        <strain evidence="4">F6_8S_P_1B</strain>
    </source>
</reference>
<evidence type="ECO:0000313" key="5">
    <source>
        <dbReference type="Proteomes" id="UP001174208"/>
    </source>
</evidence>
<protein>
    <submittedName>
        <fullName evidence="4">TetR family transcriptional regulator</fullName>
    </submittedName>
</protein>
<comment type="caution">
    <text evidence="4">The sequence shown here is derived from an EMBL/GenBank/DDBJ whole genome shotgun (WGS) entry which is preliminary data.</text>
</comment>
<dbReference type="InterPro" id="IPR009057">
    <property type="entry name" value="Homeodomain-like_sf"/>
</dbReference>
<organism evidence="4 5">
    <name type="scientific">Leifsonia williamsii</name>
    <dbReference type="NCBI Taxonomy" id="3035919"/>
    <lineage>
        <taxon>Bacteria</taxon>
        <taxon>Bacillati</taxon>
        <taxon>Actinomycetota</taxon>
        <taxon>Actinomycetes</taxon>
        <taxon>Micrococcales</taxon>
        <taxon>Microbacteriaceae</taxon>
        <taxon>Leifsonia</taxon>
    </lineage>
</organism>
<dbReference type="EMBL" id="JAROCF010000001">
    <property type="protein sequence ID" value="MDN4614111.1"/>
    <property type="molecule type" value="Genomic_DNA"/>
</dbReference>
<dbReference type="RefSeq" id="WP_301210565.1">
    <property type="nucleotide sequence ID" value="NZ_JAROCF010000001.1"/>
</dbReference>
<name>A0ABT8K9H4_9MICO</name>
<evidence type="ECO:0000256" key="2">
    <source>
        <dbReference type="PROSITE-ProRule" id="PRU00335"/>
    </source>
</evidence>
<dbReference type="PANTHER" id="PTHR30328:SF54">
    <property type="entry name" value="HTH-TYPE TRANSCRIPTIONAL REPRESSOR SCO4008"/>
    <property type="match status" value="1"/>
</dbReference>
<proteinExistence type="predicted"/>
<dbReference type="InterPro" id="IPR050109">
    <property type="entry name" value="HTH-type_TetR-like_transc_reg"/>
</dbReference>
<dbReference type="PROSITE" id="PS50977">
    <property type="entry name" value="HTH_TETR_2"/>
    <property type="match status" value="1"/>
</dbReference>
<evidence type="ECO:0000256" key="1">
    <source>
        <dbReference type="ARBA" id="ARBA00023125"/>
    </source>
</evidence>
<dbReference type="SUPFAM" id="SSF46689">
    <property type="entry name" value="Homeodomain-like"/>
    <property type="match status" value="1"/>
</dbReference>
<dbReference type="InterPro" id="IPR001647">
    <property type="entry name" value="HTH_TetR"/>
</dbReference>
<sequence>MDPTPRPRPRDAAASTAHLLAAARSEFAAHGFEGARIDRISAASGFNKALLFQRFGDKEGLYRAVIAQVAEEAVAVRAELVTSRDDPADRAGFATMLRELAAATARFLTDHPDAARILAWERAAGWTAFSAVHEPARDDAAGVVSGWFERAAREGWLRAGPGPARRLDLVLELVAAMLGEDRGFIADAVTAALMKQEAR</sequence>
<dbReference type="SUPFAM" id="SSF48498">
    <property type="entry name" value="Tetracyclin repressor-like, C-terminal domain"/>
    <property type="match status" value="1"/>
</dbReference>
<gene>
    <name evidence="4" type="ORF">P5G50_06555</name>
</gene>
<feature type="domain" description="HTH tetR-type" evidence="3">
    <location>
        <begin position="13"/>
        <end position="73"/>
    </location>
</feature>
<dbReference type="InterPro" id="IPR036271">
    <property type="entry name" value="Tet_transcr_reg_TetR-rel_C_sf"/>
</dbReference>
<dbReference type="Pfam" id="PF00440">
    <property type="entry name" value="TetR_N"/>
    <property type="match status" value="1"/>
</dbReference>
<dbReference type="Gene3D" id="1.10.357.10">
    <property type="entry name" value="Tetracycline Repressor, domain 2"/>
    <property type="match status" value="1"/>
</dbReference>
<feature type="DNA-binding region" description="H-T-H motif" evidence="2">
    <location>
        <begin position="36"/>
        <end position="55"/>
    </location>
</feature>
<dbReference type="Proteomes" id="UP001174208">
    <property type="component" value="Unassembled WGS sequence"/>
</dbReference>
<accession>A0ABT8K9H4</accession>